<organism evidence="1 2">
    <name type="scientific">Vaccinium darrowii</name>
    <dbReference type="NCBI Taxonomy" id="229202"/>
    <lineage>
        <taxon>Eukaryota</taxon>
        <taxon>Viridiplantae</taxon>
        <taxon>Streptophyta</taxon>
        <taxon>Embryophyta</taxon>
        <taxon>Tracheophyta</taxon>
        <taxon>Spermatophyta</taxon>
        <taxon>Magnoliopsida</taxon>
        <taxon>eudicotyledons</taxon>
        <taxon>Gunneridae</taxon>
        <taxon>Pentapetalae</taxon>
        <taxon>asterids</taxon>
        <taxon>Ericales</taxon>
        <taxon>Ericaceae</taxon>
        <taxon>Vaccinioideae</taxon>
        <taxon>Vaccinieae</taxon>
        <taxon>Vaccinium</taxon>
    </lineage>
</organism>
<sequence>MSASTVSLTANPAAPRGPAFGPTTEDHSHSISSDAVIERLRDSIQLKKTTSTATALPYSAPAASEPTRGRTTRKNTLKLRKPLWQTVLSLCMKYVLLLTLLGGLIQIIQKLAFNTEVEKFMKTTTNLMQVQMEEVDRKIENEVGGIKTELKRVEERGKAFESELNKLDARTEGLEKSLGELSSMGWLSKQDLSRFFDELKNNTNMGLGNGDEDLDLIRAIARAIVEEEIEKHAADGLGRVDYALLSMGSTVVKHSEPRGGWFHIANQNAVHPQANAMLRPSFGEPGRCFPLKGSTGFVEIRFGTNIIPEAITLEHVAESVTPYRSSAPKDCRVFGWLQEHDTAEQMFSPD</sequence>
<gene>
    <name evidence="1" type="ORF">Vadar_015640</name>
</gene>
<proteinExistence type="predicted"/>
<reference evidence="1 2" key="1">
    <citation type="journal article" date="2021" name="Hortic Res">
        <title>High-quality reference genome and annotation aids understanding of berry development for evergreen blueberry (Vaccinium darrowii).</title>
        <authorList>
            <person name="Yu J."/>
            <person name="Hulse-Kemp A.M."/>
            <person name="Babiker E."/>
            <person name="Staton M."/>
        </authorList>
    </citation>
    <scope>NUCLEOTIDE SEQUENCE [LARGE SCALE GENOMIC DNA]</scope>
    <source>
        <strain evidence="2">cv. NJ 8807/NJ 8810</strain>
        <tissue evidence="1">Young leaf</tissue>
    </source>
</reference>
<protein>
    <submittedName>
        <fullName evidence="1">Uncharacterized protein</fullName>
    </submittedName>
</protein>
<dbReference type="EMBL" id="CM037155">
    <property type="protein sequence ID" value="KAH7846569.1"/>
    <property type="molecule type" value="Genomic_DNA"/>
</dbReference>
<dbReference type="Proteomes" id="UP000828048">
    <property type="component" value="Chromosome 5"/>
</dbReference>
<accession>A0ACB7Y054</accession>
<name>A0ACB7Y054_9ERIC</name>
<evidence type="ECO:0000313" key="1">
    <source>
        <dbReference type="EMBL" id="KAH7846569.1"/>
    </source>
</evidence>
<keyword evidence="2" id="KW-1185">Reference proteome</keyword>
<comment type="caution">
    <text evidence="1">The sequence shown here is derived from an EMBL/GenBank/DDBJ whole genome shotgun (WGS) entry which is preliminary data.</text>
</comment>
<evidence type="ECO:0000313" key="2">
    <source>
        <dbReference type="Proteomes" id="UP000828048"/>
    </source>
</evidence>